<evidence type="ECO:0000256" key="1">
    <source>
        <dbReference type="SAM" id="MobiDB-lite"/>
    </source>
</evidence>
<feature type="region of interest" description="Disordered" evidence="1">
    <location>
        <begin position="54"/>
        <end position="85"/>
    </location>
</feature>
<evidence type="ECO:0000313" key="2">
    <source>
        <dbReference type="EMBL" id="CAA2632423.1"/>
    </source>
</evidence>
<name>A0A7I8JNA9_SPIIN</name>
<evidence type="ECO:0000313" key="3">
    <source>
        <dbReference type="Proteomes" id="UP001189122"/>
    </source>
</evidence>
<reference evidence="2 3" key="1">
    <citation type="submission" date="2019-12" db="EMBL/GenBank/DDBJ databases">
        <authorList>
            <person name="Scholz U."/>
            <person name="Mascher M."/>
            <person name="Fiebig A."/>
        </authorList>
    </citation>
    <scope>NUCLEOTIDE SEQUENCE</scope>
</reference>
<dbReference type="Proteomes" id="UP001189122">
    <property type="component" value="Unassembled WGS sequence"/>
</dbReference>
<feature type="compositionally biased region" description="Basic and acidic residues" evidence="1">
    <location>
        <begin position="219"/>
        <end position="247"/>
    </location>
</feature>
<sequence>MRKLIQLKKLGVHVKNGIRTHALSDHFIIYKSTNGPLLPIPIPDLSSCTIFAQEETEGRRRRRRRDSDDWREVPPPTSSPPLLRSPIVRSVGKLSVPRPQFLRYNPDRVREIYNRRERESDGVVGSSSVRFESVEEDDVGEEEGASYCHLLWKIPLLLGILLSVSGYISSMNSSSTTSSSQDLKIQDALHGTVRKFESNMVNFGRDMNSSNSNGPTAEENGKNHSKLDHPEKSDEYVGRKLQSEGKRASQGAIDLSVEADKSNSMESRDETETEDVEAEYRRRLAADRESSEADLAVSPAGPSHDQEEEDGSSEQVIEKPMAGAQGANLLSFREMNSVAGLSTALTLAASIIFKLFRGRFPRERAEPPFESIEEKLSGSSTVADDSKGIYKTNPPIVELLGEFSLEEVGLSKTEGSSSAKSLIRGNPQPLRRISFPSGEENGQPRSEFSTAESTPRRRSDPKDGEVTTALTPLRRSNRIRSRVVSP</sequence>
<dbReference type="AlphaFoldDB" id="A0A7I8JNA9"/>
<keyword evidence="3" id="KW-1185">Reference proteome</keyword>
<organism evidence="2">
    <name type="scientific">Spirodela intermedia</name>
    <name type="common">Intermediate duckweed</name>
    <dbReference type="NCBI Taxonomy" id="51605"/>
    <lineage>
        <taxon>Eukaryota</taxon>
        <taxon>Viridiplantae</taxon>
        <taxon>Streptophyta</taxon>
        <taxon>Embryophyta</taxon>
        <taxon>Tracheophyta</taxon>
        <taxon>Spermatophyta</taxon>
        <taxon>Magnoliopsida</taxon>
        <taxon>Liliopsida</taxon>
        <taxon>Araceae</taxon>
        <taxon>Lemnoideae</taxon>
        <taxon>Spirodela</taxon>
    </lineage>
</organism>
<feature type="compositionally biased region" description="Polar residues" evidence="1">
    <location>
        <begin position="443"/>
        <end position="453"/>
    </location>
</feature>
<feature type="region of interest" description="Disordered" evidence="1">
    <location>
        <begin position="203"/>
        <end position="315"/>
    </location>
</feature>
<proteinExistence type="predicted"/>
<dbReference type="PANTHER" id="PTHR34775:SF4">
    <property type="entry name" value="TRANSMEMBRANE PROTEIN"/>
    <property type="match status" value="1"/>
</dbReference>
<feature type="compositionally biased region" description="Basic and acidic residues" evidence="1">
    <location>
        <begin position="258"/>
        <end position="270"/>
    </location>
</feature>
<accession>A0A7I8JNA9</accession>
<dbReference type="EMBL" id="CACRZD030000015">
    <property type="protein sequence ID" value="CAA6671636.1"/>
    <property type="molecule type" value="Genomic_DNA"/>
</dbReference>
<gene>
    <name evidence="2" type="ORF">SI7747_15018044</name>
</gene>
<dbReference type="PANTHER" id="PTHR34775">
    <property type="entry name" value="TRANSMEMBRANE PROTEIN"/>
    <property type="match status" value="1"/>
</dbReference>
<dbReference type="EMBL" id="LR743602">
    <property type="protein sequence ID" value="CAA2632423.1"/>
    <property type="molecule type" value="Genomic_DNA"/>
</dbReference>
<feature type="compositionally biased region" description="Basic and acidic residues" evidence="1">
    <location>
        <begin position="278"/>
        <end position="291"/>
    </location>
</feature>
<feature type="compositionally biased region" description="Basic and acidic residues" evidence="1">
    <location>
        <begin position="454"/>
        <end position="465"/>
    </location>
</feature>
<feature type="region of interest" description="Disordered" evidence="1">
    <location>
        <begin position="410"/>
        <end position="486"/>
    </location>
</feature>
<protein>
    <submittedName>
        <fullName evidence="2">Uncharacterized protein</fullName>
    </submittedName>
</protein>
<feature type="compositionally biased region" description="Basic residues" evidence="1">
    <location>
        <begin position="475"/>
        <end position="486"/>
    </location>
</feature>